<organism evidence="1 2">
    <name type="scientific">Sporanaerobium hydrogeniformans</name>
    <dbReference type="NCBI Taxonomy" id="3072179"/>
    <lineage>
        <taxon>Bacteria</taxon>
        <taxon>Bacillati</taxon>
        <taxon>Bacillota</taxon>
        <taxon>Clostridia</taxon>
        <taxon>Lachnospirales</taxon>
        <taxon>Lachnospiraceae</taxon>
        <taxon>Sporanaerobium</taxon>
    </lineage>
</organism>
<dbReference type="Proteomes" id="UP000224460">
    <property type="component" value="Unassembled WGS sequence"/>
</dbReference>
<sequence length="180" mass="20276">MKRMNKTFLLLAFICIGLYAQAIYANDTVVSGSNMKLVEETNGDKKTVNLTSEDSYIRITLDANKYYPTTFETQLNLEGGAKEGTNIVIKVNSISTDKEDTVLILDTKEYKVVPIGSTKSFNQLIELFDGKNEINLTYTHVKDKKINGTMTFVIEKFTEKDKSKMLELSKPEINALTPLK</sequence>
<dbReference type="EMBL" id="PEDL01000013">
    <property type="protein sequence ID" value="PHV70195.1"/>
    <property type="molecule type" value="Genomic_DNA"/>
</dbReference>
<protein>
    <submittedName>
        <fullName evidence="1">Uncharacterized protein</fullName>
    </submittedName>
</protein>
<accession>A0AC61DBM7</accession>
<reference evidence="1" key="1">
    <citation type="submission" date="2017-10" db="EMBL/GenBank/DDBJ databases">
        <title>Genome sequence of cellulolytic Lachnospiraceae bacterium XHS1971 isolated from hotspring sediment.</title>
        <authorList>
            <person name="Vasudevan G."/>
            <person name="Joshi A.J."/>
            <person name="Hivarkar S."/>
            <person name="Lanjekar V.B."/>
            <person name="Dhakephalkar P.K."/>
            <person name="Dagar S."/>
        </authorList>
    </citation>
    <scope>NUCLEOTIDE SEQUENCE</scope>
    <source>
        <strain evidence="1">XHS1971</strain>
    </source>
</reference>
<evidence type="ECO:0000313" key="1">
    <source>
        <dbReference type="EMBL" id="PHV70195.1"/>
    </source>
</evidence>
<comment type="caution">
    <text evidence="1">The sequence shown here is derived from an EMBL/GenBank/DDBJ whole genome shotgun (WGS) entry which is preliminary data.</text>
</comment>
<evidence type="ECO:0000313" key="2">
    <source>
        <dbReference type="Proteomes" id="UP000224460"/>
    </source>
</evidence>
<proteinExistence type="predicted"/>
<name>A0AC61DBM7_9FIRM</name>
<keyword evidence="2" id="KW-1185">Reference proteome</keyword>
<gene>
    <name evidence="1" type="ORF">CS063_12005</name>
</gene>